<protein>
    <submittedName>
        <fullName evidence="1">Uncharacterized protein</fullName>
    </submittedName>
</protein>
<accession>A0AA96DTK8</accession>
<dbReference type="Proteomes" id="UP001305220">
    <property type="component" value="Chromosome"/>
</dbReference>
<proteinExistence type="predicted"/>
<dbReference type="EMBL" id="CP134856">
    <property type="protein sequence ID" value="WNL33965.1"/>
    <property type="molecule type" value="Genomic_DNA"/>
</dbReference>
<evidence type="ECO:0000313" key="1">
    <source>
        <dbReference type="EMBL" id="WNL33965.1"/>
    </source>
</evidence>
<name>A0AA96DTK8_9BACT</name>
<reference evidence="1" key="1">
    <citation type="submission" date="2023-09" db="EMBL/GenBank/DDBJ databases">
        <title>Arcobacter tbilisiensis sp. nov. isolated from chicken meat in Tbilisi, Georgia.</title>
        <authorList>
            <person name="Matthias R."/>
            <person name="Zautner A.E."/>
        </authorList>
    </citation>
    <scope>NUCLEOTIDE SEQUENCE</scope>
    <source>
        <strain evidence="1">LEO 62</strain>
    </source>
</reference>
<dbReference type="AlphaFoldDB" id="A0AA96DTK8"/>
<sequence length="72" mass="8237">MRTQKELDFLESHIPVLANSATRKAYLDTLASGLSVTKVIKNKIYEVFPDGTKRFIKDIKPSIKLNKKVFKI</sequence>
<organism evidence="1">
    <name type="scientific">Arcobacter cryaerophilus gv. pseudocryaerophilus</name>
    <dbReference type="NCBI Taxonomy" id="2933791"/>
    <lineage>
        <taxon>Bacteria</taxon>
        <taxon>Pseudomonadati</taxon>
        <taxon>Campylobacterota</taxon>
        <taxon>Epsilonproteobacteria</taxon>
        <taxon>Campylobacterales</taxon>
        <taxon>Arcobacteraceae</taxon>
        <taxon>Aliarcobacter</taxon>
    </lineage>
</organism>
<dbReference type="RefSeq" id="WP_390870943.1">
    <property type="nucleotide sequence ID" value="NZ_CP128652.1"/>
</dbReference>
<gene>
    <name evidence="1" type="ORF">RMP68_10750</name>
</gene>